<reference evidence="1" key="2">
    <citation type="submission" date="2020-09" db="EMBL/GenBank/DDBJ databases">
        <authorList>
            <person name="Sun Q."/>
            <person name="Kim S."/>
        </authorList>
    </citation>
    <scope>NUCLEOTIDE SEQUENCE</scope>
    <source>
        <strain evidence="1">KCTC 42731</strain>
    </source>
</reference>
<evidence type="ECO:0000313" key="1">
    <source>
        <dbReference type="EMBL" id="GHF91022.1"/>
    </source>
</evidence>
<accession>A0A919EK37</accession>
<comment type="caution">
    <text evidence="1">The sequence shown here is derived from an EMBL/GenBank/DDBJ whole genome shotgun (WGS) entry which is preliminary data.</text>
</comment>
<name>A0A919EK37_9GAMM</name>
<organism evidence="1 2">
    <name type="scientific">Thalassotalea marina</name>
    <dbReference type="NCBI Taxonomy" id="1673741"/>
    <lineage>
        <taxon>Bacteria</taxon>
        <taxon>Pseudomonadati</taxon>
        <taxon>Pseudomonadota</taxon>
        <taxon>Gammaproteobacteria</taxon>
        <taxon>Alteromonadales</taxon>
        <taxon>Colwelliaceae</taxon>
        <taxon>Thalassotalea</taxon>
    </lineage>
</organism>
<reference evidence="1" key="1">
    <citation type="journal article" date="2014" name="Int. J. Syst. Evol. Microbiol.">
        <title>Complete genome sequence of Corynebacterium casei LMG S-19264T (=DSM 44701T), isolated from a smear-ripened cheese.</title>
        <authorList>
            <consortium name="US DOE Joint Genome Institute (JGI-PGF)"/>
            <person name="Walter F."/>
            <person name="Albersmeier A."/>
            <person name="Kalinowski J."/>
            <person name="Ruckert C."/>
        </authorList>
    </citation>
    <scope>NUCLEOTIDE SEQUENCE</scope>
    <source>
        <strain evidence="1">KCTC 42731</strain>
    </source>
</reference>
<proteinExistence type="predicted"/>
<keyword evidence="2" id="KW-1185">Reference proteome</keyword>
<protein>
    <recommendedName>
        <fullName evidence="3">Solute-binding protein family 3/N-terminal domain-containing protein</fullName>
    </recommendedName>
</protein>
<dbReference type="SUPFAM" id="SSF53850">
    <property type="entry name" value="Periplasmic binding protein-like II"/>
    <property type="match status" value="1"/>
</dbReference>
<dbReference type="Proteomes" id="UP000623842">
    <property type="component" value="Unassembled WGS sequence"/>
</dbReference>
<evidence type="ECO:0000313" key="2">
    <source>
        <dbReference type="Proteomes" id="UP000623842"/>
    </source>
</evidence>
<sequence>MKRCMFIVFAMLINQAGAEQATQRNETLLFSVADEGQIIAWYKHYIVRTYEKIGFDVDFELIPTGREGVEAEKGYVDGLTIRVSLAELSFPHFKRVPVPLSRGELSMYCQHGVKCTREVLMTRNVTVGVVSGSNASTYYMKDKAARLYHVKNGEVLAELLHKKRIDYIISIDSPDFGNYSFIEQNTYPKVELLKIEAYHYLHQKHQDLLPKVTLALEEAIKEIGPLPIEQLRQNSN</sequence>
<evidence type="ECO:0008006" key="3">
    <source>
        <dbReference type="Google" id="ProtNLM"/>
    </source>
</evidence>
<dbReference type="EMBL" id="BNCK01000004">
    <property type="protein sequence ID" value="GHF91022.1"/>
    <property type="molecule type" value="Genomic_DNA"/>
</dbReference>
<dbReference type="AlphaFoldDB" id="A0A919EK37"/>
<gene>
    <name evidence="1" type="ORF">GCM10017161_18490</name>
</gene>
<dbReference type="RefSeq" id="WP_189769641.1">
    <property type="nucleotide sequence ID" value="NZ_BNCK01000004.1"/>
</dbReference>